<comment type="caution">
    <text evidence="3">The sequence shown here is derived from an EMBL/GenBank/DDBJ whole genome shotgun (WGS) entry which is preliminary data.</text>
</comment>
<dbReference type="InterPro" id="IPR036237">
    <property type="entry name" value="Xyl_isomerase-like_sf"/>
</dbReference>
<dbReference type="PANTHER" id="PTHR12110">
    <property type="entry name" value="HYDROXYPYRUVATE ISOMERASE"/>
    <property type="match status" value="1"/>
</dbReference>
<dbReference type="InterPro" id="IPR050312">
    <property type="entry name" value="IolE/XylAMocC-like"/>
</dbReference>
<evidence type="ECO:0000313" key="4">
    <source>
        <dbReference type="Proteomes" id="UP001518976"/>
    </source>
</evidence>
<dbReference type="RefSeq" id="WP_209263693.1">
    <property type="nucleotide sequence ID" value="NZ_JAFFZN010000003.1"/>
</dbReference>
<protein>
    <submittedName>
        <fullName evidence="3">Sugar phosphate isomerase/epimerase</fullName>
    </submittedName>
</protein>
<feature type="compositionally biased region" description="Gly residues" evidence="1">
    <location>
        <begin position="107"/>
        <end position="130"/>
    </location>
</feature>
<dbReference type="EMBL" id="JAFFZN010000003">
    <property type="protein sequence ID" value="MBO8184903.1"/>
    <property type="molecule type" value="Genomic_DNA"/>
</dbReference>
<organism evidence="3 4">
    <name type="scientific">Streptomyces spirodelae</name>
    <dbReference type="NCBI Taxonomy" id="2812904"/>
    <lineage>
        <taxon>Bacteria</taxon>
        <taxon>Bacillati</taxon>
        <taxon>Actinomycetota</taxon>
        <taxon>Actinomycetes</taxon>
        <taxon>Kitasatosporales</taxon>
        <taxon>Streptomycetaceae</taxon>
        <taxon>Streptomyces</taxon>
    </lineage>
</organism>
<gene>
    <name evidence="3" type="ORF">JW592_05370</name>
</gene>
<name>A0ABS3WP58_9ACTN</name>
<dbReference type="Pfam" id="PF01261">
    <property type="entry name" value="AP_endonuc_2"/>
    <property type="match status" value="1"/>
</dbReference>
<evidence type="ECO:0000313" key="3">
    <source>
        <dbReference type="EMBL" id="MBO8184903.1"/>
    </source>
</evidence>
<dbReference type="PANTHER" id="PTHR12110:SF21">
    <property type="entry name" value="XYLOSE ISOMERASE-LIKE TIM BARREL DOMAIN-CONTAINING PROTEIN"/>
    <property type="match status" value="1"/>
</dbReference>
<proteinExistence type="predicted"/>
<dbReference type="GO" id="GO:0016853">
    <property type="term" value="F:isomerase activity"/>
    <property type="evidence" value="ECO:0007669"/>
    <property type="project" value="UniProtKB-KW"/>
</dbReference>
<feature type="region of interest" description="Disordered" evidence="1">
    <location>
        <begin position="103"/>
        <end position="134"/>
    </location>
</feature>
<dbReference type="InterPro" id="IPR013022">
    <property type="entry name" value="Xyl_isomerase-like_TIM-brl"/>
</dbReference>
<evidence type="ECO:0000259" key="2">
    <source>
        <dbReference type="Pfam" id="PF01261"/>
    </source>
</evidence>
<dbReference type="Gene3D" id="3.20.20.150">
    <property type="entry name" value="Divalent-metal-dependent TIM barrel enzymes"/>
    <property type="match status" value="1"/>
</dbReference>
<keyword evidence="3" id="KW-0413">Isomerase</keyword>
<accession>A0ABS3WP58</accession>
<sequence>MRLAFSTLGVPGMPVPEVLRLAARSGFHGVELRAHPEEPVHPGLDRAERQRVARQFAEAEVALLCVAGYPRVAASGDDAPVLDEVRALLELAHDLGAPYVRVFPGGDTSGGPGSDTSGGPGSGTSGGPGDTEGDTRAVRRLRQAAETADGLGVRVLLETHDSHATGADAARVLRAVDHPGAGALWDVMHTWRGGEDPEETYRLLAPHLGYVQVKDIASRQDTTPLPPGEGVLPLTDVAEVLTRATDAQAPAPGQGTGAEWLCWEYEKRWYPQIRELPALLPQVRAHLLGLLADAA</sequence>
<evidence type="ECO:0000256" key="1">
    <source>
        <dbReference type="SAM" id="MobiDB-lite"/>
    </source>
</evidence>
<reference evidence="3 4" key="1">
    <citation type="submission" date="2021-02" db="EMBL/GenBank/DDBJ databases">
        <title>Streptomyces spirodelae sp. nov., isolated from duckweed.</title>
        <authorList>
            <person name="Saimee Y."/>
            <person name="Duangmal K."/>
        </authorList>
    </citation>
    <scope>NUCLEOTIDE SEQUENCE [LARGE SCALE GENOMIC DNA]</scope>
    <source>
        <strain evidence="3 4">DW4-2</strain>
    </source>
</reference>
<keyword evidence="4" id="KW-1185">Reference proteome</keyword>
<dbReference type="Proteomes" id="UP001518976">
    <property type="component" value="Unassembled WGS sequence"/>
</dbReference>
<feature type="domain" description="Xylose isomerase-like TIM barrel" evidence="2">
    <location>
        <begin position="19"/>
        <end position="243"/>
    </location>
</feature>
<dbReference type="SUPFAM" id="SSF51658">
    <property type="entry name" value="Xylose isomerase-like"/>
    <property type="match status" value="1"/>
</dbReference>